<accession>A0A9D4ME29</accession>
<dbReference type="EMBL" id="JAIWYP010000002">
    <property type="protein sequence ID" value="KAH3875073.1"/>
    <property type="molecule type" value="Genomic_DNA"/>
</dbReference>
<name>A0A9D4ME29_DREPO</name>
<feature type="region of interest" description="Disordered" evidence="1">
    <location>
        <begin position="1"/>
        <end position="23"/>
    </location>
</feature>
<organism evidence="2 3">
    <name type="scientific">Dreissena polymorpha</name>
    <name type="common">Zebra mussel</name>
    <name type="synonym">Mytilus polymorpha</name>
    <dbReference type="NCBI Taxonomy" id="45954"/>
    <lineage>
        <taxon>Eukaryota</taxon>
        <taxon>Metazoa</taxon>
        <taxon>Spiralia</taxon>
        <taxon>Lophotrochozoa</taxon>
        <taxon>Mollusca</taxon>
        <taxon>Bivalvia</taxon>
        <taxon>Autobranchia</taxon>
        <taxon>Heteroconchia</taxon>
        <taxon>Euheterodonta</taxon>
        <taxon>Imparidentia</taxon>
        <taxon>Neoheterodontei</taxon>
        <taxon>Myida</taxon>
        <taxon>Dreissenoidea</taxon>
        <taxon>Dreissenidae</taxon>
        <taxon>Dreissena</taxon>
    </lineage>
</organism>
<reference evidence="2" key="2">
    <citation type="submission" date="2020-11" db="EMBL/GenBank/DDBJ databases">
        <authorList>
            <person name="McCartney M.A."/>
            <person name="Auch B."/>
            <person name="Kono T."/>
            <person name="Mallez S."/>
            <person name="Becker A."/>
            <person name="Gohl D.M."/>
            <person name="Silverstein K.A.T."/>
            <person name="Koren S."/>
            <person name="Bechman K.B."/>
            <person name="Herman A."/>
            <person name="Abrahante J.E."/>
            <person name="Garbe J."/>
        </authorList>
    </citation>
    <scope>NUCLEOTIDE SEQUENCE</scope>
    <source>
        <strain evidence="2">Duluth1</strain>
        <tissue evidence="2">Whole animal</tissue>
    </source>
</reference>
<evidence type="ECO:0000313" key="3">
    <source>
        <dbReference type="Proteomes" id="UP000828390"/>
    </source>
</evidence>
<dbReference type="Proteomes" id="UP000828390">
    <property type="component" value="Unassembled WGS sequence"/>
</dbReference>
<reference evidence="2" key="1">
    <citation type="journal article" date="2019" name="bioRxiv">
        <title>The Genome of the Zebra Mussel, Dreissena polymorpha: A Resource for Invasive Species Research.</title>
        <authorList>
            <person name="McCartney M.A."/>
            <person name="Auch B."/>
            <person name="Kono T."/>
            <person name="Mallez S."/>
            <person name="Zhang Y."/>
            <person name="Obille A."/>
            <person name="Becker A."/>
            <person name="Abrahante J.E."/>
            <person name="Garbe J."/>
            <person name="Badalamenti J.P."/>
            <person name="Herman A."/>
            <person name="Mangelson H."/>
            <person name="Liachko I."/>
            <person name="Sullivan S."/>
            <person name="Sone E.D."/>
            <person name="Koren S."/>
            <person name="Silverstein K.A.T."/>
            <person name="Beckman K.B."/>
            <person name="Gohl D.M."/>
        </authorList>
    </citation>
    <scope>NUCLEOTIDE SEQUENCE</scope>
    <source>
        <strain evidence="2">Duluth1</strain>
        <tissue evidence="2">Whole animal</tissue>
    </source>
</reference>
<keyword evidence="3" id="KW-1185">Reference proteome</keyword>
<evidence type="ECO:0000313" key="2">
    <source>
        <dbReference type="EMBL" id="KAH3875073.1"/>
    </source>
</evidence>
<proteinExistence type="predicted"/>
<comment type="caution">
    <text evidence="2">The sequence shown here is derived from an EMBL/GenBank/DDBJ whole genome shotgun (WGS) entry which is preliminary data.</text>
</comment>
<gene>
    <name evidence="2" type="ORF">DPMN_038335</name>
</gene>
<protein>
    <submittedName>
        <fullName evidence="2">Uncharacterized protein</fullName>
    </submittedName>
</protein>
<evidence type="ECO:0000256" key="1">
    <source>
        <dbReference type="SAM" id="MobiDB-lite"/>
    </source>
</evidence>
<dbReference type="AlphaFoldDB" id="A0A9D4ME29"/>
<sequence length="56" mass="6332">MWETGKAGGGEEDERGAGQAAGGDYEYEIQVRLEEEKMMREEQDKQLVEIINVGDR</sequence>